<keyword evidence="1" id="KW-0732">Signal</keyword>
<name>A0A0L0V3Y3_9BASI</name>
<accession>A0A0L0V3Y3</accession>
<reference evidence="3" key="1">
    <citation type="submission" date="2014-03" db="EMBL/GenBank/DDBJ databases">
        <title>The Genome Sequence of Puccinia striiformis f. sp. tritici PST-78.</title>
        <authorList>
            <consortium name="The Broad Institute Genome Sequencing Platform"/>
            <person name="Cuomo C."/>
            <person name="Hulbert S."/>
            <person name="Chen X."/>
            <person name="Walker B."/>
            <person name="Young S.K."/>
            <person name="Zeng Q."/>
            <person name="Gargeya S."/>
            <person name="Fitzgerald M."/>
            <person name="Haas B."/>
            <person name="Abouelleil A."/>
            <person name="Alvarado L."/>
            <person name="Arachchi H.M."/>
            <person name="Berlin A.M."/>
            <person name="Chapman S.B."/>
            <person name="Goldberg J."/>
            <person name="Griggs A."/>
            <person name="Gujja S."/>
            <person name="Hansen M."/>
            <person name="Howarth C."/>
            <person name="Imamovic A."/>
            <person name="Larimer J."/>
            <person name="McCowan C."/>
            <person name="Montmayeur A."/>
            <person name="Murphy C."/>
            <person name="Neiman D."/>
            <person name="Pearson M."/>
            <person name="Priest M."/>
            <person name="Roberts A."/>
            <person name="Saif S."/>
            <person name="Shea T."/>
            <person name="Sisk P."/>
            <person name="Sykes S."/>
            <person name="Wortman J."/>
            <person name="Nusbaum C."/>
            <person name="Birren B."/>
        </authorList>
    </citation>
    <scope>NUCLEOTIDE SEQUENCE [LARGE SCALE GENOMIC DNA]</scope>
    <source>
        <strain evidence="3">race PST-78</strain>
    </source>
</reference>
<proteinExistence type="predicted"/>
<evidence type="ECO:0000313" key="2">
    <source>
        <dbReference type="EMBL" id="KNE93699.1"/>
    </source>
</evidence>
<sequence>MFRTALPTLVAVILGMLSVAQAVDVTDAYGYYPAGDGLHVDAKAGSFRCPLKCAQFLGATGCTNNNDRGNEKTNETCSTMYGRGGAAHKICGNTLDGKSQTFTCDDLDSSSEFVCSSCTVESH</sequence>
<feature type="chain" id="PRO_5005549788" description="Secreted protein" evidence="1">
    <location>
        <begin position="23"/>
        <end position="123"/>
    </location>
</feature>
<evidence type="ECO:0008006" key="4">
    <source>
        <dbReference type="Google" id="ProtNLM"/>
    </source>
</evidence>
<keyword evidence="3" id="KW-1185">Reference proteome</keyword>
<organism evidence="2 3">
    <name type="scientific">Puccinia striiformis f. sp. tritici PST-78</name>
    <dbReference type="NCBI Taxonomy" id="1165861"/>
    <lineage>
        <taxon>Eukaryota</taxon>
        <taxon>Fungi</taxon>
        <taxon>Dikarya</taxon>
        <taxon>Basidiomycota</taxon>
        <taxon>Pucciniomycotina</taxon>
        <taxon>Pucciniomycetes</taxon>
        <taxon>Pucciniales</taxon>
        <taxon>Pucciniaceae</taxon>
        <taxon>Puccinia</taxon>
    </lineage>
</organism>
<protein>
    <recommendedName>
        <fullName evidence="4">Secreted protein</fullName>
    </recommendedName>
</protein>
<gene>
    <name evidence="2" type="ORF">PSTG_12980</name>
</gene>
<evidence type="ECO:0000256" key="1">
    <source>
        <dbReference type="SAM" id="SignalP"/>
    </source>
</evidence>
<feature type="signal peptide" evidence="1">
    <location>
        <begin position="1"/>
        <end position="22"/>
    </location>
</feature>
<dbReference type="Proteomes" id="UP000054564">
    <property type="component" value="Unassembled WGS sequence"/>
</dbReference>
<comment type="caution">
    <text evidence="2">The sequence shown here is derived from an EMBL/GenBank/DDBJ whole genome shotgun (WGS) entry which is preliminary data.</text>
</comment>
<dbReference type="EMBL" id="AJIL01000132">
    <property type="protein sequence ID" value="KNE93699.1"/>
    <property type="molecule type" value="Genomic_DNA"/>
</dbReference>
<dbReference type="AlphaFoldDB" id="A0A0L0V3Y3"/>
<evidence type="ECO:0000313" key="3">
    <source>
        <dbReference type="Proteomes" id="UP000054564"/>
    </source>
</evidence>